<protein>
    <submittedName>
        <fullName evidence="1">HAD-IIIA family hydrolase</fullName>
    </submittedName>
</protein>
<evidence type="ECO:0000313" key="1">
    <source>
        <dbReference type="EMBL" id="MET7015451.1"/>
    </source>
</evidence>
<dbReference type="RefSeq" id="WP_354601910.1">
    <property type="nucleotide sequence ID" value="NZ_JBEWZI010000017.1"/>
</dbReference>
<dbReference type="NCBIfam" id="TIGR01549">
    <property type="entry name" value="HAD-SF-IA-v1"/>
    <property type="match status" value="1"/>
</dbReference>
<dbReference type="InterPro" id="IPR036412">
    <property type="entry name" value="HAD-like_sf"/>
</dbReference>
<keyword evidence="1" id="KW-0378">Hydrolase</keyword>
<name>A0ABV2TNE7_9RHOO</name>
<dbReference type="PANTHER" id="PTHR43434">
    <property type="entry name" value="PHOSPHOGLYCOLATE PHOSPHATASE"/>
    <property type="match status" value="1"/>
</dbReference>
<dbReference type="SUPFAM" id="SSF56784">
    <property type="entry name" value="HAD-like"/>
    <property type="match status" value="1"/>
</dbReference>
<evidence type="ECO:0000313" key="2">
    <source>
        <dbReference type="Proteomes" id="UP001549691"/>
    </source>
</evidence>
<dbReference type="PANTHER" id="PTHR43434:SF24">
    <property type="entry name" value="HYDROLASE-RELATED"/>
    <property type="match status" value="1"/>
</dbReference>
<dbReference type="SFLD" id="SFLDG01129">
    <property type="entry name" value="C1.5:_HAD__Beta-PGM__Phosphata"/>
    <property type="match status" value="1"/>
</dbReference>
<organism evidence="1 2">
    <name type="scientific">Uliginosibacterium flavum</name>
    <dbReference type="NCBI Taxonomy" id="1396831"/>
    <lineage>
        <taxon>Bacteria</taxon>
        <taxon>Pseudomonadati</taxon>
        <taxon>Pseudomonadota</taxon>
        <taxon>Betaproteobacteria</taxon>
        <taxon>Rhodocyclales</taxon>
        <taxon>Zoogloeaceae</taxon>
        <taxon>Uliginosibacterium</taxon>
    </lineage>
</organism>
<dbReference type="Proteomes" id="UP001549691">
    <property type="component" value="Unassembled WGS sequence"/>
</dbReference>
<gene>
    <name evidence="1" type="ORF">ABXR19_14785</name>
</gene>
<dbReference type="InterPro" id="IPR006439">
    <property type="entry name" value="HAD-SF_hydro_IA"/>
</dbReference>
<proteinExistence type="predicted"/>
<comment type="caution">
    <text evidence="1">The sequence shown here is derived from an EMBL/GenBank/DDBJ whole genome shotgun (WGS) entry which is preliminary data.</text>
</comment>
<reference evidence="1 2" key="1">
    <citation type="submission" date="2024-07" db="EMBL/GenBank/DDBJ databases">
        <title>Uliginosibacterium flavum JJ3220;KACC:17644.</title>
        <authorList>
            <person name="Kim M.K."/>
        </authorList>
    </citation>
    <scope>NUCLEOTIDE SEQUENCE [LARGE SCALE GENOMIC DNA]</scope>
    <source>
        <strain evidence="1 2">KACC:17644</strain>
    </source>
</reference>
<dbReference type="GO" id="GO:0016787">
    <property type="term" value="F:hydrolase activity"/>
    <property type="evidence" value="ECO:0007669"/>
    <property type="project" value="UniProtKB-KW"/>
</dbReference>
<sequence length="220" mass="24073">MVNTRNFDLIVFDWDGTLMDSTALIVDSIQAACADLGLPIPSRERAAHVIGLSLHDALQYAVPGLDEAACQALAERYRHHYLARDHATVLFEGVRELLEHLRAQGYQLAVATGKARRGLARVLAHSGLEPMFHATRCADESFSKPHPAMLQELMDELFVTPERTLMIGDTTHDLLMGRNAGTATLAMTYGAHPQAELAAQQPLALLDSIAGLREWLACHG</sequence>
<dbReference type="InterPro" id="IPR023198">
    <property type="entry name" value="PGP-like_dom2"/>
</dbReference>
<dbReference type="Gene3D" id="3.40.50.1000">
    <property type="entry name" value="HAD superfamily/HAD-like"/>
    <property type="match status" value="1"/>
</dbReference>
<dbReference type="NCBIfam" id="TIGR01662">
    <property type="entry name" value="HAD-SF-IIIA"/>
    <property type="match status" value="1"/>
</dbReference>
<dbReference type="InterPro" id="IPR023214">
    <property type="entry name" value="HAD_sf"/>
</dbReference>
<accession>A0ABV2TNE7</accession>
<dbReference type="InterPro" id="IPR041492">
    <property type="entry name" value="HAD_2"/>
</dbReference>
<dbReference type="SFLD" id="SFLDG01135">
    <property type="entry name" value="C1.5.6:_HAD__Beta-PGM__Phospha"/>
    <property type="match status" value="1"/>
</dbReference>
<dbReference type="Pfam" id="PF13419">
    <property type="entry name" value="HAD_2"/>
    <property type="match status" value="1"/>
</dbReference>
<dbReference type="EMBL" id="JBEWZI010000017">
    <property type="protein sequence ID" value="MET7015451.1"/>
    <property type="molecule type" value="Genomic_DNA"/>
</dbReference>
<dbReference type="InterPro" id="IPR050155">
    <property type="entry name" value="HAD-like_hydrolase_sf"/>
</dbReference>
<dbReference type="SFLD" id="SFLDS00003">
    <property type="entry name" value="Haloacid_Dehalogenase"/>
    <property type="match status" value="1"/>
</dbReference>
<dbReference type="NCBIfam" id="TIGR01509">
    <property type="entry name" value="HAD-SF-IA-v3"/>
    <property type="match status" value="1"/>
</dbReference>
<dbReference type="Gene3D" id="1.10.150.240">
    <property type="entry name" value="Putative phosphatase, domain 2"/>
    <property type="match status" value="1"/>
</dbReference>
<dbReference type="InterPro" id="IPR006549">
    <property type="entry name" value="HAD-SF_hydro_IIIA"/>
</dbReference>
<keyword evidence="2" id="KW-1185">Reference proteome</keyword>